<name>A0A4Z1AXI3_9LEPT</name>
<comment type="caution">
    <text evidence="1">The sequence shown here is derived from an EMBL/GenBank/DDBJ whole genome shotgun (WGS) entry which is preliminary data.</text>
</comment>
<dbReference type="Proteomes" id="UP000297241">
    <property type="component" value="Unassembled WGS sequence"/>
</dbReference>
<accession>A0A4Z1AXI3</accession>
<keyword evidence="2" id="KW-1185">Reference proteome</keyword>
<dbReference type="AlphaFoldDB" id="A0A4Z1AXI3"/>
<proteinExistence type="predicted"/>
<dbReference type="RefSeq" id="WP_135756114.1">
    <property type="nucleotide sequence ID" value="NZ_RQHS01000007.1"/>
</dbReference>
<protein>
    <recommendedName>
        <fullName evidence="3">Lipoprotein</fullName>
    </recommendedName>
</protein>
<dbReference type="OrthoDB" id="330579at2"/>
<dbReference type="PROSITE" id="PS51257">
    <property type="entry name" value="PROKAR_LIPOPROTEIN"/>
    <property type="match status" value="1"/>
</dbReference>
<evidence type="ECO:0000313" key="1">
    <source>
        <dbReference type="EMBL" id="TGN02610.1"/>
    </source>
</evidence>
<gene>
    <name evidence="1" type="ORF">EHR06_05635</name>
</gene>
<organism evidence="1 2">
    <name type="scientific">Leptospira dzoumogneensis</name>
    <dbReference type="NCBI Taxonomy" id="2484904"/>
    <lineage>
        <taxon>Bacteria</taxon>
        <taxon>Pseudomonadati</taxon>
        <taxon>Spirochaetota</taxon>
        <taxon>Spirochaetia</taxon>
        <taxon>Leptospirales</taxon>
        <taxon>Leptospiraceae</taxon>
        <taxon>Leptospira</taxon>
    </lineage>
</organism>
<evidence type="ECO:0000313" key="2">
    <source>
        <dbReference type="Proteomes" id="UP000297241"/>
    </source>
</evidence>
<sequence>MKKALLLVFVGVLLSCDGILKIENNVFVKHRFGSKSYLSKFNGECDLYFKLLEIKGVAFTPDPNKIISRHKVFITDGVLLYQDITWSKESKYKVFLKCPNYKEVVKEFNFPSIQPSYYYFELEE</sequence>
<reference evidence="1" key="1">
    <citation type="journal article" date="2019" name="PLoS Negl. Trop. Dis.">
        <title>Revisiting the worldwide diversity of Leptospira species in the environment.</title>
        <authorList>
            <person name="Vincent A.T."/>
            <person name="Schiettekatte O."/>
            <person name="Bourhy P."/>
            <person name="Veyrier F.J."/>
            <person name="Picardeau M."/>
        </authorList>
    </citation>
    <scope>NUCLEOTIDE SEQUENCE [LARGE SCALE GENOMIC DNA]</scope>
    <source>
        <strain evidence="1">201601113</strain>
    </source>
</reference>
<evidence type="ECO:0008006" key="3">
    <source>
        <dbReference type="Google" id="ProtNLM"/>
    </source>
</evidence>
<dbReference type="EMBL" id="RQHS01000007">
    <property type="protein sequence ID" value="TGN02610.1"/>
    <property type="molecule type" value="Genomic_DNA"/>
</dbReference>